<sequence>MIDDLQKEHQLIGKSEEEIIELLGEPARKPDSGPRRFEYYVGDSMIDPYVYEIIFNNGIVENTMVVEH</sequence>
<name>A0A9D1LUU9_9FIRM</name>
<dbReference type="EMBL" id="DVND01000088">
    <property type="protein sequence ID" value="HIU48375.1"/>
    <property type="molecule type" value="Genomic_DNA"/>
</dbReference>
<evidence type="ECO:0000313" key="1">
    <source>
        <dbReference type="EMBL" id="HIU48375.1"/>
    </source>
</evidence>
<organism evidence="1 2">
    <name type="scientific">Candidatus Avimonoglobus intestinipullorum</name>
    <dbReference type="NCBI Taxonomy" id="2840699"/>
    <lineage>
        <taxon>Bacteria</taxon>
        <taxon>Bacillati</taxon>
        <taxon>Bacillota</taxon>
        <taxon>Clostridia</taxon>
        <taxon>Eubacteriales</taxon>
        <taxon>Candidatus Avimonoglobus</taxon>
    </lineage>
</organism>
<proteinExistence type="predicted"/>
<dbReference type="AlphaFoldDB" id="A0A9D1LUU9"/>
<gene>
    <name evidence="1" type="ORF">IAB04_03345</name>
</gene>
<reference evidence="1" key="2">
    <citation type="journal article" date="2021" name="PeerJ">
        <title>Extensive microbial diversity within the chicken gut microbiome revealed by metagenomics and culture.</title>
        <authorList>
            <person name="Gilroy R."/>
            <person name="Ravi A."/>
            <person name="Getino M."/>
            <person name="Pursley I."/>
            <person name="Horton D.L."/>
            <person name="Alikhan N.F."/>
            <person name="Baker D."/>
            <person name="Gharbi K."/>
            <person name="Hall N."/>
            <person name="Watson M."/>
            <person name="Adriaenssens E.M."/>
            <person name="Foster-Nyarko E."/>
            <person name="Jarju S."/>
            <person name="Secka A."/>
            <person name="Antonio M."/>
            <person name="Oren A."/>
            <person name="Chaudhuri R.R."/>
            <person name="La Ragione R."/>
            <person name="Hildebrand F."/>
            <person name="Pallen M.J."/>
        </authorList>
    </citation>
    <scope>NUCLEOTIDE SEQUENCE</scope>
    <source>
        <strain evidence="1">ChiSjej4B22-9803</strain>
    </source>
</reference>
<evidence type="ECO:0000313" key="2">
    <source>
        <dbReference type="Proteomes" id="UP000824111"/>
    </source>
</evidence>
<accession>A0A9D1LUU9</accession>
<comment type="caution">
    <text evidence="1">The sequence shown here is derived from an EMBL/GenBank/DDBJ whole genome shotgun (WGS) entry which is preliminary data.</text>
</comment>
<dbReference type="Proteomes" id="UP000824111">
    <property type="component" value="Unassembled WGS sequence"/>
</dbReference>
<reference evidence="1" key="1">
    <citation type="submission" date="2020-10" db="EMBL/GenBank/DDBJ databases">
        <authorList>
            <person name="Gilroy R."/>
        </authorList>
    </citation>
    <scope>NUCLEOTIDE SEQUENCE</scope>
    <source>
        <strain evidence="1">ChiSjej4B22-9803</strain>
    </source>
</reference>
<protein>
    <submittedName>
        <fullName evidence="1">Uncharacterized protein</fullName>
    </submittedName>
</protein>